<dbReference type="PANTHER" id="PTHR20941:SF1">
    <property type="entry name" value="FOLIC ACID SYNTHESIS PROTEIN FOL1"/>
    <property type="match status" value="1"/>
</dbReference>
<comment type="function">
    <text evidence="9">Catalyzes the condensation of para-aminobenzoate (pABA) with 6-hydroxymethyl-7,8-dihydropterin diphosphate (DHPt-PP) to form 7,8-dihydropteroate (H2Pte), the immediate precursor of folate derivatives.</text>
</comment>
<dbReference type="InterPro" id="IPR045031">
    <property type="entry name" value="DHP_synth-like"/>
</dbReference>
<keyword evidence="6 9" id="KW-0479">Metal-binding</keyword>
<evidence type="ECO:0000313" key="12">
    <source>
        <dbReference type="Proteomes" id="UP000490060"/>
    </source>
</evidence>
<keyword evidence="7 9" id="KW-0460">Magnesium</keyword>
<evidence type="ECO:0000256" key="4">
    <source>
        <dbReference type="ARBA" id="ARBA00012458"/>
    </source>
</evidence>
<keyword evidence="5 9" id="KW-0808">Transferase</keyword>
<dbReference type="UniPathway" id="UPA00077">
    <property type="reaction ID" value="UER00156"/>
</dbReference>
<evidence type="ECO:0000256" key="9">
    <source>
        <dbReference type="RuleBase" id="RU361205"/>
    </source>
</evidence>
<feature type="domain" description="Pterin-binding" evidence="10">
    <location>
        <begin position="17"/>
        <end position="269"/>
    </location>
</feature>
<dbReference type="Gene3D" id="3.20.20.20">
    <property type="entry name" value="Dihydropteroate synthase-like"/>
    <property type="match status" value="1"/>
</dbReference>
<dbReference type="InterPro" id="IPR000489">
    <property type="entry name" value="Pterin-binding_dom"/>
</dbReference>
<dbReference type="EC" id="2.5.1.15" evidence="4 9"/>
<name>A0A2I2M734_9FLAO</name>
<dbReference type="CDD" id="cd00739">
    <property type="entry name" value="DHPS"/>
    <property type="match status" value="1"/>
</dbReference>
<organism evidence="11 12">
    <name type="scientific">Tenacibaculum finnmarkense genomovar ulcerans</name>
    <dbReference type="NCBI Taxonomy" id="2781388"/>
    <lineage>
        <taxon>Bacteria</taxon>
        <taxon>Pseudomonadati</taxon>
        <taxon>Bacteroidota</taxon>
        <taxon>Flavobacteriia</taxon>
        <taxon>Flavobacteriales</taxon>
        <taxon>Flavobacteriaceae</taxon>
        <taxon>Tenacibaculum</taxon>
        <taxon>Tenacibaculum finnmarkense</taxon>
    </lineage>
</organism>
<reference evidence="11 12" key="1">
    <citation type="submission" date="2017-11" db="EMBL/GenBank/DDBJ databases">
        <authorList>
            <person name="Duchaud E."/>
        </authorList>
    </citation>
    <scope>NUCLEOTIDE SEQUENCE [LARGE SCALE GENOMIC DNA]</scope>
    <source>
        <strain evidence="11 12">TNO010</strain>
    </source>
</reference>
<dbReference type="GO" id="GO:0046654">
    <property type="term" value="P:tetrahydrofolate biosynthetic process"/>
    <property type="evidence" value="ECO:0007669"/>
    <property type="project" value="UniProtKB-UniPathway"/>
</dbReference>
<evidence type="ECO:0000259" key="10">
    <source>
        <dbReference type="PROSITE" id="PS50972"/>
    </source>
</evidence>
<comment type="catalytic activity">
    <reaction evidence="1">
        <text>(7,8-dihydropterin-6-yl)methyl diphosphate + 4-aminobenzoate = 7,8-dihydropteroate + diphosphate</text>
        <dbReference type="Rhea" id="RHEA:19949"/>
        <dbReference type="ChEBI" id="CHEBI:17836"/>
        <dbReference type="ChEBI" id="CHEBI:17839"/>
        <dbReference type="ChEBI" id="CHEBI:33019"/>
        <dbReference type="ChEBI" id="CHEBI:72950"/>
        <dbReference type="EC" id="2.5.1.15"/>
    </reaction>
</comment>
<comment type="similarity">
    <text evidence="9">Belongs to the DHPS family.</text>
</comment>
<evidence type="ECO:0000256" key="8">
    <source>
        <dbReference type="ARBA" id="ARBA00022909"/>
    </source>
</evidence>
<comment type="cofactor">
    <cofactor evidence="2 9">
        <name>Mg(2+)</name>
        <dbReference type="ChEBI" id="CHEBI:18420"/>
    </cofactor>
</comment>
<dbReference type="GO" id="GO:0046872">
    <property type="term" value="F:metal ion binding"/>
    <property type="evidence" value="ECO:0007669"/>
    <property type="project" value="UniProtKB-KW"/>
</dbReference>
<proteinExistence type="inferred from homology"/>
<evidence type="ECO:0000313" key="11">
    <source>
        <dbReference type="EMBL" id="SOU88362.1"/>
    </source>
</evidence>
<dbReference type="PANTHER" id="PTHR20941">
    <property type="entry name" value="FOLATE SYNTHESIS PROTEINS"/>
    <property type="match status" value="1"/>
</dbReference>
<evidence type="ECO:0000256" key="7">
    <source>
        <dbReference type="ARBA" id="ARBA00022842"/>
    </source>
</evidence>
<dbReference type="PROSITE" id="PS00792">
    <property type="entry name" value="DHPS_1"/>
    <property type="match status" value="1"/>
</dbReference>
<dbReference type="SUPFAM" id="SSF51717">
    <property type="entry name" value="Dihydropteroate synthetase-like"/>
    <property type="match status" value="1"/>
</dbReference>
<dbReference type="Proteomes" id="UP000490060">
    <property type="component" value="Unassembled WGS sequence"/>
</dbReference>
<evidence type="ECO:0000256" key="5">
    <source>
        <dbReference type="ARBA" id="ARBA00022679"/>
    </source>
</evidence>
<dbReference type="Pfam" id="PF00809">
    <property type="entry name" value="Pterin_bind"/>
    <property type="match status" value="1"/>
</dbReference>
<evidence type="ECO:0000256" key="2">
    <source>
        <dbReference type="ARBA" id="ARBA00001946"/>
    </source>
</evidence>
<evidence type="ECO:0000256" key="1">
    <source>
        <dbReference type="ARBA" id="ARBA00000012"/>
    </source>
</evidence>
<gene>
    <name evidence="11" type="primary">folP</name>
    <name evidence="11" type="ORF">TNO010_180059</name>
</gene>
<evidence type="ECO:0000256" key="3">
    <source>
        <dbReference type="ARBA" id="ARBA00004763"/>
    </source>
</evidence>
<sequence>MMMTINCKGNLIDFTIPKVMGILNVTPDSFFDGGKYKNEQAILSQTAKMLADGATFIDVGAYSSKPGAKQVSEVEELARIIPVIKLLVRNFPSIIISVDTFRSEVAKQSVQAGAALINDISGGVLDAKMFETVAKLQVPYIMMHMQGTPQNMQLNPVYTDIVKEVTLFFATQLAKLRALKVNDVIIDVGFGFGKTTAHNYELLQKLALFESLEVPILTGISRKSMLYKLLDILPADALNATTVANTIALLNGTNILRVHDVKQAVEAVKIVKQVQ</sequence>
<dbReference type="InterPro" id="IPR006390">
    <property type="entry name" value="DHP_synth_dom"/>
</dbReference>
<dbReference type="EMBL" id="OENE01000010">
    <property type="protein sequence ID" value="SOU88362.1"/>
    <property type="molecule type" value="Genomic_DNA"/>
</dbReference>
<dbReference type="PROSITE" id="PS50972">
    <property type="entry name" value="PTERIN_BINDING"/>
    <property type="match status" value="1"/>
</dbReference>
<protein>
    <recommendedName>
        <fullName evidence="4 9">Dihydropteroate synthase</fullName>
        <shortName evidence="9">DHPS</shortName>
        <ecNumber evidence="4 9">2.5.1.15</ecNumber>
    </recommendedName>
    <alternativeName>
        <fullName evidence="9">Dihydropteroate pyrophosphorylase</fullName>
    </alternativeName>
</protein>
<dbReference type="NCBIfam" id="TIGR01496">
    <property type="entry name" value="DHPS"/>
    <property type="match status" value="1"/>
</dbReference>
<evidence type="ECO:0000256" key="6">
    <source>
        <dbReference type="ARBA" id="ARBA00022723"/>
    </source>
</evidence>
<accession>A0A2I2M734</accession>
<dbReference type="GO" id="GO:0046656">
    <property type="term" value="P:folic acid biosynthetic process"/>
    <property type="evidence" value="ECO:0007669"/>
    <property type="project" value="UniProtKB-KW"/>
</dbReference>
<dbReference type="GO" id="GO:0005829">
    <property type="term" value="C:cytosol"/>
    <property type="evidence" value="ECO:0007669"/>
    <property type="project" value="TreeGrafter"/>
</dbReference>
<comment type="pathway">
    <text evidence="3 9">Cofactor biosynthesis; tetrahydrofolate biosynthesis; 7,8-dihydrofolate from 2-amino-4-hydroxy-6-hydroxymethyl-7,8-dihydropteridine diphosphate and 4-aminobenzoate: step 1/2.</text>
</comment>
<keyword evidence="8 9" id="KW-0289">Folate biosynthesis</keyword>
<dbReference type="GO" id="GO:0004156">
    <property type="term" value="F:dihydropteroate synthase activity"/>
    <property type="evidence" value="ECO:0007669"/>
    <property type="project" value="UniProtKB-EC"/>
</dbReference>
<dbReference type="AlphaFoldDB" id="A0A2I2M734"/>
<dbReference type="InterPro" id="IPR011005">
    <property type="entry name" value="Dihydropteroate_synth-like_sf"/>
</dbReference>